<keyword evidence="3" id="KW-1185">Reference proteome</keyword>
<dbReference type="Proteomes" id="UP001595799">
    <property type="component" value="Unassembled WGS sequence"/>
</dbReference>
<evidence type="ECO:0000313" key="3">
    <source>
        <dbReference type="Proteomes" id="UP001595799"/>
    </source>
</evidence>
<feature type="domain" description="Hydantoinase B/oxoprolinase" evidence="1">
    <location>
        <begin position="4"/>
        <end position="521"/>
    </location>
</feature>
<name>A0ABV8UHK2_9PROT</name>
<accession>A0ABV8UHK2</accession>
<comment type="caution">
    <text evidence="2">The sequence shown here is derived from an EMBL/GenBank/DDBJ whole genome shotgun (WGS) entry which is preliminary data.</text>
</comment>
<dbReference type="PANTHER" id="PTHR11365:SF23">
    <property type="entry name" value="HYPOTHETICAL 5-OXOPROLINASE (EUROFUNG)-RELATED"/>
    <property type="match status" value="1"/>
</dbReference>
<reference evidence="3" key="1">
    <citation type="journal article" date="2019" name="Int. J. Syst. Evol. Microbiol.">
        <title>The Global Catalogue of Microorganisms (GCM) 10K type strain sequencing project: providing services to taxonomists for standard genome sequencing and annotation.</title>
        <authorList>
            <consortium name="The Broad Institute Genomics Platform"/>
            <consortium name="The Broad Institute Genome Sequencing Center for Infectious Disease"/>
            <person name="Wu L."/>
            <person name="Ma J."/>
        </authorList>
    </citation>
    <scope>NUCLEOTIDE SEQUENCE [LARGE SCALE GENOMIC DNA]</scope>
    <source>
        <strain evidence="3">CECT 8472</strain>
    </source>
</reference>
<sequence>MQLDPITFAVIKNGLDSIVDEMAYTVVRTARSEIVKDVMDYSAALCGADGSMLAQAKTIALHLGAVPEAMSVVLEEYGDDLKPGDAVILNDPYQGGMHLPDIFMFYPIFHEDRLQAFGVVICHHTDVGGRVPGSNASDSTEIYQEGIRIPVSKLYEAGRPNKTLFDLIERNVRLPDRVIGDLKAQYAACRVGERELGRMFERYGAPLAQGYFTGLLDYAERMTREEIKKWPNGTYSFTDYLDDDGFSDEPVPIKVTIEVQDDRLVVDYAGSAPQVKAALNSTRSYTNSCTYLSVRCVLEGDIPNNAGVFRCIEVQVPEASILNPVEPGACAARALTGYRVVDAMFGALSQIVPARVPAAGEGGNTVVCLGGRRPDKSPFIIVDMICGAWGGRPDKDGVEAITNPSQNLSNTPVETMEAQHPVRVEEYQLIPDSGGAGKWRGGLGVARSYRVLTEDVQLQLRADRAKFQPYGLNGGEPGRLTHNYLIRDGKTEELPGKVTMILQPDDLIRHEQAGSGGYGDPMTRDPERVARDVWNRKISVDYARRHHAVVVNPTSGELDTRATEELRAERLIHDDQPGPETRRAS</sequence>
<dbReference type="PANTHER" id="PTHR11365">
    <property type="entry name" value="5-OXOPROLINASE RELATED"/>
    <property type="match status" value="1"/>
</dbReference>
<evidence type="ECO:0000259" key="1">
    <source>
        <dbReference type="Pfam" id="PF02538"/>
    </source>
</evidence>
<dbReference type="InterPro" id="IPR003692">
    <property type="entry name" value="Hydantoinase_B"/>
</dbReference>
<gene>
    <name evidence="2" type="ORF">ACFOW6_01770</name>
</gene>
<proteinExistence type="predicted"/>
<dbReference type="EMBL" id="JBHSCW010000001">
    <property type="protein sequence ID" value="MFC4350262.1"/>
    <property type="molecule type" value="Genomic_DNA"/>
</dbReference>
<dbReference type="InterPro" id="IPR045079">
    <property type="entry name" value="Oxoprolinase-like"/>
</dbReference>
<evidence type="ECO:0000313" key="2">
    <source>
        <dbReference type="EMBL" id="MFC4350262.1"/>
    </source>
</evidence>
<dbReference type="RefSeq" id="WP_382420531.1">
    <property type="nucleotide sequence ID" value="NZ_JBHSCW010000001.1"/>
</dbReference>
<dbReference type="Pfam" id="PF02538">
    <property type="entry name" value="Hydantoinase_B"/>
    <property type="match status" value="1"/>
</dbReference>
<organism evidence="2 3">
    <name type="scientific">Fodinicurvata halophila</name>
    <dbReference type="NCBI Taxonomy" id="1419723"/>
    <lineage>
        <taxon>Bacteria</taxon>
        <taxon>Pseudomonadati</taxon>
        <taxon>Pseudomonadota</taxon>
        <taxon>Alphaproteobacteria</taxon>
        <taxon>Rhodospirillales</taxon>
        <taxon>Rhodovibrionaceae</taxon>
        <taxon>Fodinicurvata</taxon>
    </lineage>
</organism>
<protein>
    <submittedName>
        <fullName evidence="2">Hydantoinase B/oxoprolinase family protein</fullName>
    </submittedName>
</protein>